<dbReference type="RefSeq" id="XP_024582121.1">
    <property type="nucleotide sequence ID" value="XM_024716531.1"/>
</dbReference>
<dbReference type="Proteomes" id="UP000054928">
    <property type="component" value="Unassembled WGS sequence"/>
</dbReference>
<dbReference type="GeneID" id="36397083"/>
<organism evidence="1 2">
    <name type="scientific">Plasmopara halstedii</name>
    <name type="common">Downy mildew of sunflower</name>
    <dbReference type="NCBI Taxonomy" id="4781"/>
    <lineage>
        <taxon>Eukaryota</taxon>
        <taxon>Sar</taxon>
        <taxon>Stramenopiles</taxon>
        <taxon>Oomycota</taxon>
        <taxon>Peronosporomycetes</taxon>
        <taxon>Peronosporales</taxon>
        <taxon>Peronosporaceae</taxon>
        <taxon>Plasmopara</taxon>
    </lineage>
</organism>
<reference evidence="2" key="1">
    <citation type="submission" date="2014-09" db="EMBL/GenBank/DDBJ databases">
        <authorList>
            <person name="Sharma Rahul"/>
            <person name="Thines Marco"/>
        </authorList>
    </citation>
    <scope>NUCLEOTIDE SEQUENCE [LARGE SCALE GENOMIC DNA]</scope>
</reference>
<dbReference type="AlphaFoldDB" id="A0A0P1ATY5"/>
<accession>A0A0P1ATY5</accession>
<proteinExistence type="predicted"/>
<evidence type="ECO:0000313" key="1">
    <source>
        <dbReference type="EMBL" id="CEG45752.1"/>
    </source>
</evidence>
<sequence length="72" mass="8197">MLKQQRNENGKFAASNSYEYVEKDYSGDSFDDEVEEYKEMFSYQPSVTSTNLSSEGTIITSLASNSYKQNTL</sequence>
<dbReference type="EMBL" id="CCYD01001640">
    <property type="protein sequence ID" value="CEG45752.1"/>
    <property type="molecule type" value="Genomic_DNA"/>
</dbReference>
<keyword evidence="2" id="KW-1185">Reference proteome</keyword>
<protein>
    <submittedName>
        <fullName evidence="1">Uncharacterized protein</fullName>
    </submittedName>
</protein>
<evidence type="ECO:0000313" key="2">
    <source>
        <dbReference type="Proteomes" id="UP000054928"/>
    </source>
</evidence>
<name>A0A0P1ATY5_PLAHL</name>